<protein>
    <recommendedName>
        <fullName evidence="10">Alb1-domain-containing protein</fullName>
    </recommendedName>
</protein>
<dbReference type="PhylomeDB" id="S7ZNW9"/>
<name>S7ZNW9_PENO1</name>
<dbReference type="GO" id="GO:0005730">
    <property type="term" value="C:nucleolus"/>
    <property type="evidence" value="ECO:0007669"/>
    <property type="project" value="TreeGrafter"/>
</dbReference>
<keyword evidence="3" id="KW-0813">Transport</keyword>
<dbReference type="InterPro" id="IPR053278">
    <property type="entry name" value="Pre-60S_factor_ECM1"/>
</dbReference>
<dbReference type="HOGENOM" id="CLU_085138_1_0_1"/>
<accession>S7ZNW9</accession>
<reference evidence="8 9" key="1">
    <citation type="journal article" date="2013" name="PLoS ONE">
        <title>Genomic and secretomic analyses reveal unique features of the lignocellulolytic enzyme system of Penicillium decumbens.</title>
        <authorList>
            <person name="Liu G."/>
            <person name="Zhang L."/>
            <person name="Wei X."/>
            <person name="Zou G."/>
            <person name="Qin Y."/>
            <person name="Ma L."/>
            <person name="Li J."/>
            <person name="Zheng H."/>
            <person name="Wang S."/>
            <person name="Wang C."/>
            <person name="Xun L."/>
            <person name="Zhao G.-P."/>
            <person name="Zhou Z."/>
            <person name="Qu Y."/>
        </authorList>
    </citation>
    <scope>NUCLEOTIDE SEQUENCE [LARGE SCALE GENOMIC DNA]</scope>
    <source>
        <strain evidence="9">114-2 / CGMCC 5302</strain>
    </source>
</reference>
<keyword evidence="9" id="KW-1185">Reference proteome</keyword>
<feature type="region of interest" description="Disordered" evidence="7">
    <location>
        <begin position="181"/>
        <end position="200"/>
    </location>
</feature>
<evidence type="ECO:0000256" key="1">
    <source>
        <dbReference type="ARBA" id="ARBA00004123"/>
    </source>
</evidence>
<organism evidence="8 9">
    <name type="scientific">Penicillium oxalicum (strain 114-2 / CGMCC 5302)</name>
    <name type="common">Penicillium decumbens</name>
    <dbReference type="NCBI Taxonomy" id="933388"/>
    <lineage>
        <taxon>Eukaryota</taxon>
        <taxon>Fungi</taxon>
        <taxon>Dikarya</taxon>
        <taxon>Ascomycota</taxon>
        <taxon>Pezizomycotina</taxon>
        <taxon>Eurotiomycetes</taxon>
        <taxon>Eurotiomycetidae</taxon>
        <taxon>Eurotiales</taxon>
        <taxon>Aspergillaceae</taxon>
        <taxon>Penicillium</taxon>
    </lineage>
</organism>
<evidence type="ECO:0000313" key="8">
    <source>
        <dbReference type="EMBL" id="EPS32355.1"/>
    </source>
</evidence>
<comment type="subcellular location">
    <subcellularLocation>
        <location evidence="2">Cytoplasm</location>
    </subcellularLocation>
    <subcellularLocation>
        <location evidence="1">Nucleus</location>
    </subcellularLocation>
</comment>
<feature type="compositionally biased region" description="Low complexity" evidence="7">
    <location>
        <begin position="181"/>
        <end position="191"/>
    </location>
</feature>
<keyword evidence="6" id="KW-0539">Nucleus</keyword>
<dbReference type="Pfam" id="PF09135">
    <property type="entry name" value="Alb1"/>
    <property type="match status" value="1"/>
</dbReference>
<dbReference type="Proteomes" id="UP000019376">
    <property type="component" value="Unassembled WGS sequence"/>
</dbReference>
<dbReference type="AlphaFoldDB" id="S7ZNW9"/>
<keyword evidence="4" id="KW-0963">Cytoplasm</keyword>
<evidence type="ECO:0000313" key="9">
    <source>
        <dbReference type="Proteomes" id="UP000019376"/>
    </source>
</evidence>
<feature type="compositionally biased region" description="Basic residues" evidence="7">
    <location>
        <begin position="54"/>
        <end position="71"/>
    </location>
</feature>
<feature type="region of interest" description="Disordered" evidence="7">
    <location>
        <begin position="1"/>
        <end position="79"/>
    </location>
</feature>
<dbReference type="PANTHER" id="PTHR28280">
    <property type="entry name" value="SHUTTLING PRE-60S FACTOR ECM1"/>
    <property type="match status" value="1"/>
</dbReference>
<gene>
    <name evidence="8" type="ORF">PDE_07315</name>
</gene>
<evidence type="ECO:0000256" key="5">
    <source>
        <dbReference type="ARBA" id="ARBA00022517"/>
    </source>
</evidence>
<dbReference type="OrthoDB" id="5304887at2759"/>
<dbReference type="GO" id="GO:0030687">
    <property type="term" value="C:preribosome, large subunit precursor"/>
    <property type="evidence" value="ECO:0007669"/>
    <property type="project" value="TreeGrafter"/>
</dbReference>
<evidence type="ECO:0000256" key="4">
    <source>
        <dbReference type="ARBA" id="ARBA00022490"/>
    </source>
</evidence>
<evidence type="ECO:0008006" key="10">
    <source>
        <dbReference type="Google" id="ProtNLM"/>
    </source>
</evidence>
<proteinExistence type="predicted"/>
<evidence type="ECO:0000256" key="6">
    <source>
        <dbReference type="ARBA" id="ARBA00023242"/>
    </source>
</evidence>
<dbReference type="EMBL" id="KB644414">
    <property type="protein sequence ID" value="EPS32355.1"/>
    <property type="molecule type" value="Genomic_DNA"/>
</dbReference>
<evidence type="ECO:0000256" key="7">
    <source>
        <dbReference type="SAM" id="MobiDB-lite"/>
    </source>
</evidence>
<dbReference type="GO" id="GO:0005737">
    <property type="term" value="C:cytoplasm"/>
    <property type="evidence" value="ECO:0007669"/>
    <property type="project" value="UniProtKB-SubCell"/>
</dbReference>
<dbReference type="InterPro" id="IPR022784">
    <property type="entry name" value="Ribosome_bgen_Alb1"/>
</dbReference>
<evidence type="ECO:0000256" key="3">
    <source>
        <dbReference type="ARBA" id="ARBA00022448"/>
    </source>
</evidence>
<dbReference type="eggNOG" id="ENOG502SC3P">
    <property type="taxonomic scope" value="Eukaryota"/>
</dbReference>
<sequence>MAKSKQKVNNSRAARRGASPSVDLDKSLASLPRVESSTVQRTSLLIDRSNSGIQKKKKDNKRMTKAQRQRQMKGMERAEAVMDQLETKKAKSLNRAKTIHERRADWADMNKKSSAILALHQNGELEENDEDDDAEELDDAMTTEAIEPSNPLMGSIFAPQPGTAVASTTAVAAPTTTTQTIVASSTAAEPAPADEFDEIT</sequence>
<dbReference type="PANTHER" id="PTHR28280:SF1">
    <property type="entry name" value="SHUTTLING PRE-60S FACTOR ECM1"/>
    <property type="match status" value="1"/>
</dbReference>
<feature type="compositionally biased region" description="Polar residues" evidence="7">
    <location>
        <begin position="35"/>
        <end position="53"/>
    </location>
</feature>
<evidence type="ECO:0000256" key="2">
    <source>
        <dbReference type="ARBA" id="ARBA00004496"/>
    </source>
</evidence>
<dbReference type="GO" id="GO:0000055">
    <property type="term" value="P:ribosomal large subunit export from nucleus"/>
    <property type="evidence" value="ECO:0007669"/>
    <property type="project" value="TreeGrafter"/>
</dbReference>
<keyword evidence="5" id="KW-0690">Ribosome biogenesis</keyword>